<dbReference type="InterPro" id="IPR006224">
    <property type="entry name" value="PsdUridine_synth_RluA-like_CS"/>
</dbReference>
<dbReference type="Proteomes" id="UP001143362">
    <property type="component" value="Unassembled WGS sequence"/>
</dbReference>
<keyword evidence="4" id="KW-0698">rRNA processing</keyword>
<dbReference type="EMBL" id="SHNN01000002">
    <property type="protein sequence ID" value="MCX2981384.1"/>
    <property type="molecule type" value="Genomic_DNA"/>
</dbReference>
<comment type="caution">
    <text evidence="10">The sequence shown here is derived from an EMBL/GenBank/DDBJ whole genome shotgun (WGS) entry which is preliminary data.</text>
</comment>
<dbReference type="PANTHER" id="PTHR21600:SF92">
    <property type="entry name" value="RIBOSOMAL LARGE SUBUNIT PSEUDOURIDINE SYNTHASE C"/>
    <property type="match status" value="1"/>
</dbReference>
<dbReference type="InterPro" id="IPR050188">
    <property type="entry name" value="RluA_PseudoU_synthase"/>
</dbReference>
<dbReference type="RefSeq" id="WP_279245385.1">
    <property type="nucleotide sequence ID" value="NZ_SHNN01000002.1"/>
</dbReference>
<dbReference type="InterPro" id="IPR006225">
    <property type="entry name" value="PsdUridine_synth_RluC/D"/>
</dbReference>
<evidence type="ECO:0000256" key="8">
    <source>
        <dbReference type="RuleBase" id="RU362028"/>
    </source>
</evidence>
<dbReference type="InterPro" id="IPR002942">
    <property type="entry name" value="S4_RNA-bd"/>
</dbReference>
<evidence type="ECO:0000256" key="2">
    <source>
        <dbReference type="ARBA" id="ARBA00002876"/>
    </source>
</evidence>
<dbReference type="Pfam" id="PF00849">
    <property type="entry name" value="PseudoU_synth_2"/>
    <property type="match status" value="1"/>
</dbReference>
<dbReference type="PROSITE" id="PS01129">
    <property type="entry name" value="PSI_RLU"/>
    <property type="match status" value="1"/>
</dbReference>
<evidence type="ECO:0000256" key="5">
    <source>
        <dbReference type="ARBA" id="ARBA00022884"/>
    </source>
</evidence>
<accession>A0ABT3TGJ3</accession>
<organism evidence="10 11">
    <name type="scientific">Candidatus Litorirhabdus singularis</name>
    <dbReference type="NCBI Taxonomy" id="2518993"/>
    <lineage>
        <taxon>Bacteria</taxon>
        <taxon>Pseudomonadati</taxon>
        <taxon>Pseudomonadota</taxon>
        <taxon>Gammaproteobacteria</taxon>
        <taxon>Cellvibrionales</taxon>
        <taxon>Halieaceae</taxon>
        <taxon>Candidatus Litorirhabdus</taxon>
    </lineage>
</organism>
<comment type="catalytic activity">
    <reaction evidence="1">
        <text>uridine(955/2504/2580) in 23S rRNA = pseudouridine(955/2504/2580) in 23S rRNA</text>
        <dbReference type="Rhea" id="RHEA:42528"/>
        <dbReference type="Rhea" id="RHEA-COMP:10099"/>
        <dbReference type="Rhea" id="RHEA-COMP:10100"/>
        <dbReference type="ChEBI" id="CHEBI:65314"/>
        <dbReference type="ChEBI" id="CHEBI:65315"/>
        <dbReference type="EC" id="5.4.99.24"/>
    </reaction>
</comment>
<protein>
    <recommendedName>
        <fullName evidence="8">Pseudouridine synthase</fullName>
        <ecNumber evidence="8">5.4.99.-</ecNumber>
    </recommendedName>
</protein>
<dbReference type="Pfam" id="PF01479">
    <property type="entry name" value="S4"/>
    <property type="match status" value="1"/>
</dbReference>
<dbReference type="CDD" id="cd00165">
    <property type="entry name" value="S4"/>
    <property type="match status" value="1"/>
</dbReference>
<comment type="catalytic activity">
    <reaction evidence="8">
        <text>a uridine in RNA = a pseudouridine in RNA</text>
        <dbReference type="Rhea" id="RHEA:48348"/>
        <dbReference type="Rhea" id="RHEA-COMP:12068"/>
        <dbReference type="Rhea" id="RHEA-COMP:12069"/>
        <dbReference type="ChEBI" id="CHEBI:65314"/>
        <dbReference type="ChEBI" id="CHEBI:65315"/>
    </reaction>
</comment>
<evidence type="ECO:0000259" key="9">
    <source>
        <dbReference type="SMART" id="SM00363"/>
    </source>
</evidence>
<evidence type="ECO:0000313" key="10">
    <source>
        <dbReference type="EMBL" id="MCX2981384.1"/>
    </source>
</evidence>
<evidence type="ECO:0000256" key="7">
    <source>
        <dbReference type="PROSITE-ProRule" id="PRU00182"/>
    </source>
</evidence>
<keyword evidence="11" id="KW-1185">Reference proteome</keyword>
<dbReference type="PROSITE" id="PS50889">
    <property type="entry name" value="S4"/>
    <property type="match status" value="1"/>
</dbReference>
<name>A0ABT3TGJ3_9GAMM</name>
<evidence type="ECO:0000256" key="3">
    <source>
        <dbReference type="ARBA" id="ARBA00010876"/>
    </source>
</evidence>
<dbReference type="CDD" id="cd02869">
    <property type="entry name" value="PseudoU_synth_RluA_like"/>
    <property type="match status" value="1"/>
</dbReference>
<dbReference type="PANTHER" id="PTHR21600">
    <property type="entry name" value="MITOCHONDRIAL RNA PSEUDOURIDINE SYNTHASE"/>
    <property type="match status" value="1"/>
</dbReference>
<keyword evidence="5 7" id="KW-0694">RNA-binding</keyword>
<dbReference type="InterPro" id="IPR036986">
    <property type="entry name" value="S4_RNA-bd_sf"/>
</dbReference>
<comment type="function">
    <text evidence="2">Responsible for synthesis of pseudouridine from uracil at positions 955, 2504 and 2580 in 23S ribosomal RNA.</text>
</comment>
<proteinExistence type="inferred from homology"/>
<dbReference type="EC" id="5.4.99.-" evidence="8"/>
<evidence type="ECO:0000256" key="6">
    <source>
        <dbReference type="ARBA" id="ARBA00023235"/>
    </source>
</evidence>
<evidence type="ECO:0000256" key="4">
    <source>
        <dbReference type="ARBA" id="ARBA00022552"/>
    </source>
</evidence>
<dbReference type="InterPro" id="IPR006145">
    <property type="entry name" value="PsdUridine_synth_RsuA/RluA"/>
</dbReference>
<dbReference type="Gene3D" id="3.30.2350.10">
    <property type="entry name" value="Pseudouridine synthase"/>
    <property type="match status" value="1"/>
</dbReference>
<reference evidence="10" key="1">
    <citation type="submission" date="2019-02" db="EMBL/GenBank/DDBJ databases">
        <authorList>
            <person name="Li S.-H."/>
        </authorList>
    </citation>
    <scope>NUCLEOTIDE SEQUENCE</scope>
    <source>
        <strain evidence="10">IMCC14734</strain>
    </source>
</reference>
<gene>
    <name evidence="10" type="ORF">EYC98_10960</name>
</gene>
<keyword evidence="6 8" id="KW-0413">Isomerase</keyword>
<dbReference type="NCBIfam" id="TIGR00005">
    <property type="entry name" value="rluA_subfam"/>
    <property type="match status" value="1"/>
</dbReference>
<dbReference type="SUPFAM" id="SSF55120">
    <property type="entry name" value="Pseudouridine synthase"/>
    <property type="match status" value="1"/>
</dbReference>
<comment type="similarity">
    <text evidence="3 8">Belongs to the pseudouridine synthase RluA family.</text>
</comment>
<dbReference type="SUPFAM" id="SSF55174">
    <property type="entry name" value="Alpha-L RNA-binding motif"/>
    <property type="match status" value="1"/>
</dbReference>
<dbReference type="Gene3D" id="3.10.290.10">
    <property type="entry name" value="RNA-binding S4 domain"/>
    <property type="match status" value="1"/>
</dbReference>
<dbReference type="InterPro" id="IPR020103">
    <property type="entry name" value="PsdUridine_synth_cat_dom_sf"/>
</dbReference>
<evidence type="ECO:0000256" key="1">
    <source>
        <dbReference type="ARBA" id="ARBA00000381"/>
    </source>
</evidence>
<sequence length="313" mass="35527">MSQVRFIKVTPDYAGQRLDNFLQRELKGVPRTRIYRALRKGEIRINKGRVKADTRVAAGDMVRIPPLHINTGQEVTHVPDRWAKRLTSGVVYEDDGLLVLNKPAGLAVHGGSGLNYGLIECLRLLRTQDRYLELVHRLDRETSGILLIARKASVLKDLHRQLREEHMDKRYLALVAGTWPRRRSFVEAPLLKCSVKEGERIVRVDKQGKPARTDFKVLRRFEGVTLVEARPLTGRTHQIRVHAQFAGHPLLGDEKYQSPEVAELARRHKVPRLFLHAAQLTFRNAAGNRQQVSAPLEPELQAVLDQMPALDGS</sequence>
<feature type="domain" description="RNA-binding S4" evidence="9">
    <location>
        <begin position="16"/>
        <end position="77"/>
    </location>
</feature>
<dbReference type="SMART" id="SM00363">
    <property type="entry name" value="S4"/>
    <property type="match status" value="1"/>
</dbReference>
<evidence type="ECO:0000313" key="11">
    <source>
        <dbReference type="Proteomes" id="UP001143362"/>
    </source>
</evidence>